<feature type="region of interest" description="Disordered" evidence="1">
    <location>
        <begin position="64"/>
        <end position="119"/>
    </location>
</feature>
<proteinExistence type="predicted"/>
<dbReference type="EMBL" id="LNIX01000011">
    <property type="protein sequence ID" value="OXA48695.1"/>
    <property type="molecule type" value="Genomic_DNA"/>
</dbReference>
<comment type="caution">
    <text evidence="2">The sequence shown here is derived from an EMBL/GenBank/DDBJ whole genome shotgun (WGS) entry which is preliminary data.</text>
</comment>
<gene>
    <name evidence="2" type="ORF">Fcan01_16755</name>
</gene>
<protein>
    <recommendedName>
        <fullName evidence="4">BZIP domain-containing protein</fullName>
    </recommendedName>
</protein>
<name>A0A226DT72_FOLCA</name>
<dbReference type="AlphaFoldDB" id="A0A226DT72"/>
<keyword evidence="3" id="KW-1185">Reference proteome</keyword>
<feature type="compositionally biased region" description="Low complexity" evidence="1">
    <location>
        <begin position="67"/>
        <end position="78"/>
    </location>
</feature>
<evidence type="ECO:0000313" key="3">
    <source>
        <dbReference type="Proteomes" id="UP000198287"/>
    </source>
</evidence>
<reference evidence="2 3" key="1">
    <citation type="submission" date="2015-12" db="EMBL/GenBank/DDBJ databases">
        <title>The genome of Folsomia candida.</title>
        <authorList>
            <person name="Faddeeva A."/>
            <person name="Derks M.F."/>
            <person name="Anvar Y."/>
            <person name="Smit S."/>
            <person name="Van Straalen N."/>
            <person name="Roelofs D."/>
        </authorList>
    </citation>
    <scope>NUCLEOTIDE SEQUENCE [LARGE SCALE GENOMIC DNA]</scope>
    <source>
        <strain evidence="2 3">VU population</strain>
        <tissue evidence="2">Whole body</tissue>
    </source>
</reference>
<sequence length="176" mass="19663">MEDLDNVGGSDFQRFLLDFGTIQLTIPIEDHVVGTGSGLSPFEGEVTIAGIDDIIPVELEQQRPSLEDNSLSSSCESSPVDQASSLPPPKRRGRPPKLDKPRPVNPPRVKAYELPPTTKPIRNAITARKNRVLAKEREQAKDEEILRLRNIIKEQAVRLSDYEKRFQNILENVLSG</sequence>
<dbReference type="Proteomes" id="UP000198287">
    <property type="component" value="Unassembled WGS sequence"/>
</dbReference>
<evidence type="ECO:0008006" key="4">
    <source>
        <dbReference type="Google" id="ProtNLM"/>
    </source>
</evidence>
<evidence type="ECO:0000313" key="2">
    <source>
        <dbReference type="EMBL" id="OXA48695.1"/>
    </source>
</evidence>
<accession>A0A226DT72</accession>
<organism evidence="2 3">
    <name type="scientific">Folsomia candida</name>
    <name type="common">Springtail</name>
    <dbReference type="NCBI Taxonomy" id="158441"/>
    <lineage>
        <taxon>Eukaryota</taxon>
        <taxon>Metazoa</taxon>
        <taxon>Ecdysozoa</taxon>
        <taxon>Arthropoda</taxon>
        <taxon>Hexapoda</taxon>
        <taxon>Collembola</taxon>
        <taxon>Entomobryomorpha</taxon>
        <taxon>Isotomoidea</taxon>
        <taxon>Isotomidae</taxon>
        <taxon>Proisotominae</taxon>
        <taxon>Folsomia</taxon>
    </lineage>
</organism>
<evidence type="ECO:0000256" key="1">
    <source>
        <dbReference type="SAM" id="MobiDB-lite"/>
    </source>
</evidence>